<dbReference type="EnsemblMetazoa" id="Aqu2.1.03419_001">
    <property type="protein sequence ID" value="Aqu2.1.03419_001"/>
    <property type="gene ID" value="Aqu2.1.03419"/>
</dbReference>
<sequence>VLLTGICQPNTPLFIIQDHTPCSSSSVCTVEGFAIHHYTGTGCWPRALHLEGAIFTSLFLLLFWDIIYTNEVPDVFRGHYQTAPLDFGREDFYMSRKSAIDSKLDWIKRSAIDLMLFS</sequence>
<keyword evidence="3" id="KW-1185">Reference proteome</keyword>
<evidence type="ECO:0000313" key="3">
    <source>
        <dbReference type="Proteomes" id="UP000007879"/>
    </source>
</evidence>
<evidence type="ECO:0000256" key="1">
    <source>
        <dbReference type="RuleBase" id="RU365033"/>
    </source>
</evidence>
<comment type="cofactor">
    <cofactor evidence="1">
        <name>Mg(2+)</name>
        <dbReference type="ChEBI" id="CHEBI:18420"/>
    </cofactor>
    <cofactor evidence="1">
        <name>Mn(2+)</name>
        <dbReference type="ChEBI" id="CHEBI:29035"/>
    </cofactor>
</comment>
<dbReference type="GO" id="GO:0004528">
    <property type="term" value="F:phosphodiesterase I activity"/>
    <property type="evidence" value="ECO:0007669"/>
    <property type="project" value="UniProtKB-EC"/>
</dbReference>
<dbReference type="eggNOG" id="KOG2143">
    <property type="taxonomic scope" value="Eukaryota"/>
</dbReference>
<dbReference type="KEGG" id="aqu:109592306"/>
<dbReference type="PANTHER" id="PTHR15749:SF4">
    <property type="entry name" value="FANCONI-ASSOCIATED NUCLEASE 1"/>
    <property type="match status" value="1"/>
</dbReference>
<gene>
    <name evidence="2" type="primary">109592306</name>
</gene>
<dbReference type="GO" id="GO:0017108">
    <property type="term" value="F:5'-flap endonuclease activity"/>
    <property type="evidence" value="ECO:0007669"/>
    <property type="project" value="TreeGrafter"/>
</dbReference>
<dbReference type="GO" id="GO:0046872">
    <property type="term" value="F:metal ion binding"/>
    <property type="evidence" value="ECO:0007669"/>
    <property type="project" value="UniProtKB-KW"/>
</dbReference>
<keyword evidence="1" id="KW-0234">DNA repair</keyword>
<keyword evidence="1" id="KW-0227">DNA damage</keyword>
<keyword evidence="1" id="KW-0479">Metal-binding</keyword>
<comment type="subcellular location">
    <subcellularLocation>
        <location evidence="1">Nucleus</location>
    </subcellularLocation>
</comment>
<keyword evidence="1" id="KW-0378">Hydrolase</keyword>
<dbReference type="PANTHER" id="PTHR15749">
    <property type="entry name" value="FANCONI-ASSOCIATED NUCLEASE 1"/>
    <property type="match status" value="1"/>
</dbReference>
<dbReference type="GO" id="GO:0008409">
    <property type="term" value="F:5'-3' exonuclease activity"/>
    <property type="evidence" value="ECO:0007669"/>
    <property type="project" value="TreeGrafter"/>
</dbReference>
<dbReference type="Proteomes" id="UP000007879">
    <property type="component" value="Unassembled WGS sequence"/>
</dbReference>
<keyword evidence="1" id="KW-0460">Magnesium</keyword>
<reference evidence="3" key="1">
    <citation type="journal article" date="2010" name="Nature">
        <title>The Amphimedon queenslandica genome and the evolution of animal complexity.</title>
        <authorList>
            <person name="Srivastava M."/>
            <person name="Simakov O."/>
            <person name="Chapman J."/>
            <person name="Fahey B."/>
            <person name="Gauthier M.E."/>
            <person name="Mitros T."/>
            <person name="Richards G.S."/>
            <person name="Conaco C."/>
            <person name="Dacre M."/>
            <person name="Hellsten U."/>
            <person name="Larroux C."/>
            <person name="Putnam N.H."/>
            <person name="Stanke M."/>
            <person name="Adamska M."/>
            <person name="Darling A."/>
            <person name="Degnan S.M."/>
            <person name="Oakley T.H."/>
            <person name="Plachetzki D.C."/>
            <person name="Zhai Y."/>
            <person name="Adamski M."/>
            <person name="Calcino A."/>
            <person name="Cummins S.F."/>
            <person name="Goodstein D.M."/>
            <person name="Harris C."/>
            <person name="Jackson D.J."/>
            <person name="Leys S.P."/>
            <person name="Shu S."/>
            <person name="Woodcroft B.J."/>
            <person name="Vervoort M."/>
            <person name="Kosik K.S."/>
            <person name="Manning G."/>
            <person name="Degnan B.M."/>
            <person name="Rokhsar D.S."/>
        </authorList>
    </citation>
    <scope>NUCLEOTIDE SEQUENCE [LARGE SCALE GENOMIC DNA]</scope>
</reference>
<evidence type="ECO:0000313" key="2">
    <source>
        <dbReference type="EnsemblMetazoa" id="Aqu2.1.03419_001"/>
    </source>
</evidence>
<dbReference type="STRING" id="400682.A0A1X7SMV8"/>
<comment type="similarity">
    <text evidence="1">Belongs to the FAN1 family.</text>
</comment>
<name>A0A1X7SMV8_AMPQE</name>
<protein>
    <recommendedName>
        <fullName evidence="1">Fanconi-associated nuclease</fullName>
        <ecNumber evidence="1">3.1.4.1</ecNumber>
    </recommendedName>
</protein>
<dbReference type="OrthoDB" id="76364at2759"/>
<keyword evidence="1" id="KW-0540">Nuclease</keyword>
<organism evidence="2">
    <name type="scientific">Amphimedon queenslandica</name>
    <name type="common">Sponge</name>
    <dbReference type="NCBI Taxonomy" id="400682"/>
    <lineage>
        <taxon>Eukaryota</taxon>
        <taxon>Metazoa</taxon>
        <taxon>Porifera</taxon>
        <taxon>Demospongiae</taxon>
        <taxon>Heteroscleromorpha</taxon>
        <taxon>Haplosclerida</taxon>
        <taxon>Niphatidae</taxon>
        <taxon>Amphimedon</taxon>
    </lineage>
</organism>
<comment type="catalytic activity">
    <reaction evidence="1">
        <text>Hydrolytically removes 5'-nucleotides successively from the 3'-hydroxy termini of 3'-hydroxy-terminated oligonucleotides.</text>
        <dbReference type="EC" id="3.1.4.1"/>
    </reaction>
</comment>
<dbReference type="AlphaFoldDB" id="A0A1X7SMV8"/>
<proteinExistence type="inferred from homology"/>
<accession>A0A1X7SMV8</accession>
<dbReference type="EnsemblMetazoa" id="XM_020007787.1">
    <property type="protein sequence ID" value="XP_019863346.1"/>
    <property type="gene ID" value="LOC109592306"/>
</dbReference>
<dbReference type="GO" id="GO:0070336">
    <property type="term" value="F:flap-structured DNA binding"/>
    <property type="evidence" value="ECO:0007669"/>
    <property type="project" value="TreeGrafter"/>
</dbReference>
<reference evidence="2" key="2">
    <citation type="submission" date="2017-05" db="UniProtKB">
        <authorList>
            <consortium name="EnsemblMetazoa"/>
        </authorList>
    </citation>
    <scope>IDENTIFICATION</scope>
</reference>
<keyword evidence="1" id="KW-0539">Nucleus</keyword>
<dbReference type="InterPro" id="IPR033315">
    <property type="entry name" value="Fan1-like"/>
</dbReference>
<dbReference type="EC" id="3.1.4.1" evidence="1"/>
<comment type="function">
    <text evidence="1">Nuclease required for the repair of DNA interstrand cross-links (ICL). Acts as a 5'-3' exonuclease that anchors at a cut end of DNA and cleaves DNA successively at every third nucleotide, allowing to excise an ICL from one strand through flanking incisions.</text>
</comment>
<dbReference type="GO" id="GO:0005634">
    <property type="term" value="C:nucleus"/>
    <property type="evidence" value="ECO:0007669"/>
    <property type="project" value="UniProtKB-SubCell"/>
</dbReference>
<keyword evidence="1" id="KW-0464">Manganese</keyword>
<dbReference type="GO" id="GO:0036297">
    <property type="term" value="P:interstrand cross-link repair"/>
    <property type="evidence" value="ECO:0007669"/>
    <property type="project" value="InterPro"/>
</dbReference>
<dbReference type="InParanoid" id="A0A1X7SMV8"/>